<dbReference type="Gene3D" id="3.10.20.310">
    <property type="entry name" value="membrane protein fhac"/>
    <property type="match status" value="1"/>
</dbReference>
<evidence type="ECO:0000256" key="1">
    <source>
        <dbReference type="ARBA" id="ARBA00004370"/>
    </source>
</evidence>
<evidence type="ECO:0000313" key="9">
    <source>
        <dbReference type="Proteomes" id="UP000215539"/>
    </source>
</evidence>
<dbReference type="PANTHER" id="PTHR12815:SF47">
    <property type="entry name" value="TRANSLOCATION AND ASSEMBLY MODULE SUBUNIT TAMA"/>
    <property type="match status" value="1"/>
</dbReference>
<evidence type="ECO:0000256" key="2">
    <source>
        <dbReference type="ARBA" id="ARBA00022692"/>
    </source>
</evidence>
<dbReference type="Gene3D" id="2.40.160.50">
    <property type="entry name" value="membrane protein fhac: a member of the omp85/tpsb transporter family"/>
    <property type="match status" value="1"/>
</dbReference>
<dbReference type="AlphaFoldDB" id="A0AAX2H2Q7"/>
<keyword evidence="6" id="KW-1133">Transmembrane helix</keyword>
<keyword evidence="2 6" id="KW-0812">Transmembrane</keyword>
<dbReference type="Pfam" id="PF01103">
    <property type="entry name" value="Omp85"/>
    <property type="match status" value="1"/>
</dbReference>
<feature type="domain" description="Bacterial surface antigen (D15)" evidence="7">
    <location>
        <begin position="678"/>
        <end position="863"/>
    </location>
</feature>
<protein>
    <submittedName>
        <fullName evidence="8">Outer membrane protein omp85</fullName>
    </submittedName>
</protein>
<keyword evidence="5" id="KW-0998">Cell outer membrane</keyword>
<name>A0AAX2H2Q7_9FLAO</name>
<reference evidence="8 9" key="1">
    <citation type="submission" date="2017-06" db="EMBL/GenBank/DDBJ databases">
        <authorList>
            <consortium name="Pathogen Informatics"/>
        </authorList>
    </citation>
    <scope>NUCLEOTIDE SEQUENCE [LARGE SCALE GENOMIC DNA]</scope>
    <source>
        <strain evidence="8 9">NCTC12947</strain>
    </source>
</reference>
<gene>
    <name evidence="8" type="ORF">SAMEA44541418_02356</name>
</gene>
<dbReference type="EMBL" id="LT906449">
    <property type="protein sequence ID" value="SNV16618.1"/>
    <property type="molecule type" value="Genomic_DNA"/>
</dbReference>
<keyword evidence="4 6" id="KW-0472">Membrane</keyword>
<dbReference type="Proteomes" id="UP000215539">
    <property type="component" value="Chromosome 1"/>
</dbReference>
<dbReference type="PROSITE" id="PS51257">
    <property type="entry name" value="PROKAR_LIPOPROTEIN"/>
    <property type="match status" value="1"/>
</dbReference>
<evidence type="ECO:0000256" key="3">
    <source>
        <dbReference type="ARBA" id="ARBA00022729"/>
    </source>
</evidence>
<proteinExistence type="predicted"/>
<feature type="transmembrane region" description="Helical" evidence="6">
    <location>
        <begin position="12"/>
        <end position="31"/>
    </location>
</feature>
<organism evidence="8 9">
    <name type="scientific">Capnocytophaga haemolytica</name>
    <dbReference type="NCBI Taxonomy" id="45243"/>
    <lineage>
        <taxon>Bacteria</taxon>
        <taxon>Pseudomonadati</taxon>
        <taxon>Bacteroidota</taxon>
        <taxon>Flavobacteriia</taxon>
        <taxon>Flavobacteriales</taxon>
        <taxon>Flavobacteriaceae</taxon>
        <taxon>Capnocytophaga</taxon>
    </lineage>
</organism>
<evidence type="ECO:0000256" key="4">
    <source>
        <dbReference type="ARBA" id="ARBA00023136"/>
    </source>
</evidence>
<comment type="subcellular location">
    <subcellularLocation>
        <location evidence="1">Membrane</location>
    </subcellularLocation>
</comment>
<dbReference type="InterPro" id="IPR039910">
    <property type="entry name" value="D15-like"/>
</dbReference>
<dbReference type="InterPro" id="IPR000184">
    <property type="entry name" value="Bac_surfAg_D15"/>
</dbReference>
<sequence>MSPEKQNFVKRYHLHIAVIALFIGLFALLTACDATKRVPKNEYLLRENRTYLNGTRTEDAKVNNFILQKPNSYILGMPVSLYIYNLGNPKAEQEYWQWLDNHPRWHNFLNKTLSKKQVGRLGKSFLVSGLSKQLQRIGEAPAILDTAKVSNSSKRLGAYYNSIGYFNAKVKDTIVLNPKGQERRAEVDYYIQSGDRYYIDSLSTAISSAEIDSIYELHQNKSLLKRGEHYQLTNFAGERSRLYELFRNNGFYTFQQNSINFEVQRDTVQKQGDRKINVKTTIGDLVERDGDVITTKPYKIHYINRVYLHTDYDAKEDPSKLDSIVYSNLVVYYKDKLHYRIKILAHAAAMRAGRLYSDTDRSNTYRQINNLRIFRYPTIEYKYTKGDSLQNKLDAHIYLTPLEKFSLRLTQEVKRSEIEAIGFGLGTTFSARNVFRGAEILEVGLQGAFASQPTLRDTRFFNTSEISGDVKLIFPSILFPINTGRLIPYYMTPQTIFQVGMSYQTNIGLDKRTTSGVLRYVWNPRKRKDRVIFDLFNVQYVNNLNPGNFFNIYQSTYERLNDIARNYNLGSTYVDARGDLTPNEGTFRFMQDVFNGNITLQTADYRPTLGVLERYNRLTNNDFIVSTSFTYIFNNSSQFFQNDFWQFRMKAEAAGGLLNALATTYNVVKTDNNKNKLLGVEYAQFVKGELDYIKHLPVGRQSYMAFRTFFGIAIPYGNSSNIPFSQSYFAGGTSDNRGWRAYRLGPGSSNSILDYNEANMKLTLNAEFRFPILGQLKGALFADAGNIWNVADDTRFEEFKFKGLSSLKDIGVSSGLGFRYDFNFFVIRLDIGNKIYDPAYELGNRWFKSMNLKDMVFNFGINYPF</sequence>
<accession>A0AAX2H2Q7</accession>
<evidence type="ECO:0000313" key="8">
    <source>
        <dbReference type="EMBL" id="SNV16618.1"/>
    </source>
</evidence>
<evidence type="ECO:0000259" key="7">
    <source>
        <dbReference type="Pfam" id="PF01103"/>
    </source>
</evidence>
<dbReference type="GO" id="GO:0019867">
    <property type="term" value="C:outer membrane"/>
    <property type="evidence" value="ECO:0007669"/>
    <property type="project" value="InterPro"/>
</dbReference>
<evidence type="ECO:0000256" key="6">
    <source>
        <dbReference type="SAM" id="Phobius"/>
    </source>
</evidence>
<dbReference type="PANTHER" id="PTHR12815">
    <property type="entry name" value="SORTING AND ASSEMBLY MACHINERY SAMM50 PROTEIN FAMILY MEMBER"/>
    <property type="match status" value="1"/>
</dbReference>
<keyword evidence="3" id="KW-0732">Signal</keyword>
<evidence type="ECO:0000256" key="5">
    <source>
        <dbReference type="ARBA" id="ARBA00023237"/>
    </source>
</evidence>